<dbReference type="AlphaFoldDB" id="A0A7Y0BQL5"/>
<dbReference type="PROSITE" id="PS51257">
    <property type="entry name" value="PROKAR_LIPOPROTEIN"/>
    <property type="match status" value="1"/>
</dbReference>
<evidence type="ECO:0000256" key="1">
    <source>
        <dbReference type="ARBA" id="ARBA00022448"/>
    </source>
</evidence>
<dbReference type="Proteomes" id="UP000583556">
    <property type="component" value="Unassembled WGS sequence"/>
</dbReference>
<evidence type="ECO:0000256" key="6">
    <source>
        <dbReference type="PROSITE-ProRule" id="PRU00433"/>
    </source>
</evidence>
<protein>
    <submittedName>
        <fullName evidence="9">C-type cytochrome</fullName>
    </submittedName>
</protein>
<dbReference type="PRINTS" id="PR00604">
    <property type="entry name" value="CYTCHRMECIAB"/>
</dbReference>
<evidence type="ECO:0000256" key="5">
    <source>
        <dbReference type="ARBA" id="ARBA00023004"/>
    </source>
</evidence>
<keyword evidence="10" id="KW-1185">Reference proteome</keyword>
<evidence type="ECO:0000256" key="7">
    <source>
        <dbReference type="SAM" id="SignalP"/>
    </source>
</evidence>
<dbReference type="PANTHER" id="PTHR11961">
    <property type="entry name" value="CYTOCHROME C"/>
    <property type="match status" value="1"/>
</dbReference>
<dbReference type="GO" id="GO:0020037">
    <property type="term" value="F:heme binding"/>
    <property type="evidence" value="ECO:0007669"/>
    <property type="project" value="InterPro"/>
</dbReference>
<dbReference type="InterPro" id="IPR002327">
    <property type="entry name" value="Cyt_c_1A/1B"/>
</dbReference>
<dbReference type="InterPro" id="IPR036909">
    <property type="entry name" value="Cyt_c-like_dom_sf"/>
</dbReference>
<keyword evidence="4" id="KW-0249">Electron transport</keyword>
<evidence type="ECO:0000256" key="4">
    <source>
        <dbReference type="ARBA" id="ARBA00022982"/>
    </source>
</evidence>
<keyword evidence="3 6" id="KW-0479">Metal-binding</keyword>
<feature type="domain" description="Cytochrome c" evidence="8">
    <location>
        <begin position="28"/>
        <end position="136"/>
    </location>
</feature>
<keyword evidence="1" id="KW-0813">Transport</keyword>
<accession>A0A7Y0BQL5</accession>
<comment type="caution">
    <text evidence="9">The sequence shown here is derived from an EMBL/GenBank/DDBJ whole genome shotgun (WGS) entry which is preliminary data.</text>
</comment>
<keyword evidence="5 6" id="KW-0408">Iron</keyword>
<dbReference type="GO" id="GO:0009055">
    <property type="term" value="F:electron transfer activity"/>
    <property type="evidence" value="ECO:0007669"/>
    <property type="project" value="InterPro"/>
</dbReference>
<sequence>MPKPVHACLAFALPLALAACGAKTDDGTAAQAGAETTVADAAPAAFGICKSCHAVEKGKTVIGPSLYGIVGTKAGDVAGYSFSPALKGSGLVWDEATLDKWLENPMKLVPGTRMSYAGQADPEKRKAIIAYLKTLK</sequence>
<dbReference type="EMBL" id="JABBGM010000005">
    <property type="protein sequence ID" value="NML94694.1"/>
    <property type="molecule type" value="Genomic_DNA"/>
</dbReference>
<feature type="signal peptide" evidence="7">
    <location>
        <begin position="1"/>
        <end position="18"/>
    </location>
</feature>
<evidence type="ECO:0000256" key="2">
    <source>
        <dbReference type="ARBA" id="ARBA00022617"/>
    </source>
</evidence>
<keyword evidence="2 6" id="KW-0349">Heme</keyword>
<keyword evidence="7" id="KW-0732">Signal</keyword>
<dbReference type="SUPFAM" id="SSF46626">
    <property type="entry name" value="Cytochrome c"/>
    <property type="match status" value="1"/>
</dbReference>
<dbReference type="GO" id="GO:0046872">
    <property type="term" value="F:metal ion binding"/>
    <property type="evidence" value="ECO:0007669"/>
    <property type="project" value="UniProtKB-KW"/>
</dbReference>
<proteinExistence type="predicted"/>
<evidence type="ECO:0000313" key="9">
    <source>
        <dbReference type="EMBL" id="NML94694.1"/>
    </source>
</evidence>
<evidence type="ECO:0000313" key="10">
    <source>
        <dbReference type="Proteomes" id="UP000583556"/>
    </source>
</evidence>
<feature type="chain" id="PRO_5031480775" evidence="7">
    <location>
        <begin position="19"/>
        <end position="136"/>
    </location>
</feature>
<evidence type="ECO:0000259" key="8">
    <source>
        <dbReference type="PROSITE" id="PS51007"/>
    </source>
</evidence>
<dbReference type="Gene3D" id="1.10.760.10">
    <property type="entry name" value="Cytochrome c-like domain"/>
    <property type="match status" value="1"/>
</dbReference>
<dbReference type="Pfam" id="PF00034">
    <property type="entry name" value="Cytochrom_C"/>
    <property type="match status" value="1"/>
</dbReference>
<reference evidence="9 10" key="1">
    <citation type="submission" date="2020-04" db="EMBL/GenBank/DDBJ databases">
        <title>Novosphingobium sp. TW-4 isolated from soil.</title>
        <authorList>
            <person name="Dahal R.H."/>
            <person name="Chaudhary D.K."/>
        </authorList>
    </citation>
    <scope>NUCLEOTIDE SEQUENCE [LARGE SCALE GENOMIC DNA]</scope>
    <source>
        <strain evidence="9 10">TW-4</strain>
    </source>
</reference>
<name>A0A7Y0BQL5_9SPHN</name>
<dbReference type="InterPro" id="IPR009056">
    <property type="entry name" value="Cyt_c-like_dom"/>
</dbReference>
<organism evidence="9 10">
    <name type="scientific">Novosphingobium olei</name>
    <dbReference type="NCBI Taxonomy" id="2728851"/>
    <lineage>
        <taxon>Bacteria</taxon>
        <taxon>Pseudomonadati</taxon>
        <taxon>Pseudomonadota</taxon>
        <taxon>Alphaproteobacteria</taxon>
        <taxon>Sphingomonadales</taxon>
        <taxon>Sphingomonadaceae</taxon>
        <taxon>Novosphingobium</taxon>
    </lineage>
</organism>
<dbReference type="PROSITE" id="PS51007">
    <property type="entry name" value="CYTC"/>
    <property type="match status" value="1"/>
</dbReference>
<gene>
    <name evidence="9" type="ORF">HHL27_13550</name>
</gene>
<evidence type="ECO:0000256" key="3">
    <source>
        <dbReference type="ARBA" id="ARBA00022723"/>
    </source>
</evidence>
<dbReference type="RefSeq" id="WP_169493948.1">
    <property type="nucleotide sequence ID" value="NZ_AP029021.1"/>
</dbReference>